<feature type="domain" description="Glycoside hydrolase family 20 catalytic" evidence="7">
    <location>
        <begin position="161"/>
        <end position="511"/>
    </location>
</feature>
<evidence type="ECO:0000256" key="5">
    <source>
        <dbReference type="ARBA" id="ARBA00023295"/>
    </source>
</evidence>
<dbReference type="Pfam" id="PF02838">
    <property type="entry name" value="Glyco_hydro_20b"/>
    <property type="match status" value="1"/>
</dbReference>
<sequence>MQMFKQLFFFLLLGFITSCGIGGRGTSEANYEVVPLPKEITKETGEAFTLTSSTKIIYPNGNDKMKRNAEFLAEYISIATGIKTSLDTETQDENAIILSTGLESDNSEAYKIVVNSKAITVKGASEAGVFYGIQTLRKATPIDRVGSVLYSAATINDEPRFAYRGMSLDIARHFQPVEFIKKYIDMLALHNVNRFHWHLTDDQGWRIEIDSYPGLTEVGSMRSETVIGRNSGEYDGTPHGGYYTKEELKEVVEYARERYITVIPEVDLPGHMLAALTAYPELGCTGGPYKVVGEWGVFDDILCAGKEESFEFLEAVLTEVMEIFPSEYIHIGGDEAPKTRWEECSLCQARIKELGLKDKDGHKAEHFLQSYVTARVEEFLNSHGRRIIGWDEILEGELAPNATVMSWRGMDGGIQAAKMGHDVIMTPTTYAYFDYYQAQNSAEEPFGIGGFLPVEQVYRFEPAPDILTEEEKKHILGPQANLWTEYIKESWHVEYMVLPRLAAMSEVQWMQPENKNYENFLERLPRLIKQYEKLGYTYATHVFDVQGEFTPNFESNKLDITFSTIDDADVYYTLDGSDPSESSTLYDGTFSIDEDAEIKAVAIRNGVKSKILCEVISISKSTYKPVELLSTPARSYEYSGAPMLVDGLKGKNTNYRTGRWLGFQGDDLVAIIDMQEPTEISSIEVNNAVVTGDWIFDSSEIIVESSDDKRNFSSIITEKISDQKSEHWSDISTHNFSFDPVTARYYRITIKPTVMPEWHPGSGRRAFIFVDEISLN</sequence>
<dbReference type="EMBL" id="LN515532">
    <property type="protein sequence ID" value="CEA15906.1"/>
    <property type="molecule type" value="Genomic_DNA"/>
</dbReference>
<dbReference type="Pfam" id="PF00728">
    <property type="entry name" value="Glyco_hydro_20"/>
    <property type="match status" value="1"/>
</dbReference>
<dbReference type="Gene3D" id="3.30.379.10">
    <property type="entry name" value="Chitobiase/beta-hexosaminidase domain 2-like"/>
    <property type="match status" value="1"/>
</dbReference>
<dbReference type="GO" id="GO:0016020">
    <property type="term" value="C:membrane"/>
    <property type="evidence" value="ECO:0007669"/>
    <property type="project" value="TreeGrafter"/>
</dbReference>
<dbReference type="PANTHER" id="PTHR22600:SF57">
    <property type="entry name" value="BETA-N-ACETYLHEXOSAMINIDASE"/>
    <property type="match status" value="1"/>
</dbReference>
<evidence type="ECO:0000256" key="3">
    <source>
        <dbReference type="ARBA" id="ARBA00012663"/>
    </source>
</evidence>
<dbReference type="HOGENOM" id="CLU_007082_5_0_10"/>
<evidence type="ECO:0000313" key="10">
    <source>
        <dbReference type="EMBL" id="CEA15906.1"/>
    </source>
</evidence>
<gene>
    <name evidence="10" type="ORF">ING2E5B_1154</name>
</gene>
<dbReference type="Gene3D" id="3.20.20.80">
    <property type="entry name" value="Glycosidases"/>
    <property type="match status" value="1"/>
</dbReference>
<evidence type="ECO:0000259" key="9">
    <source>
        <dbReference type="Pfam" id="PF02838"/>
    </source>
</evidence>
<comment type="catalytic activity">
    <reaction evidence="1">
        <text>Hydrolysis of terminal non-reducing N-acetyl-D-hexosamine residues in N-acetyl-beta-D-hexosaminides.</text>
        <dbReference type="EC" id="3.2.1.52"/>
    </reaction>
</comment>
<proteinExistence type="inferred from homology"/>
<dbReference type="InterPro" id="IPR008979">
    <property type="entry name" value="Galactose-bd-like_sf"/>
</dbReference>
<dbReference type="InterPro" id="IPR000421">
    <property type="entry name" value="FA58C"/>
</dbReference>
<dbReference type="PRINTS" id="PR00738">
    <property type="entry name" value="GLHYDRLASE20"/>
</dbReference>
<dbReference type="SUPFAM" id="SSF55545">
    <property type="entry name" value="beta-N-acetylhexosaminidase-like domain"/>
    <property type="match status" value="1"/>
</dbReference>
<name>A0A098C0F7_9BACT</name>
<comment type="similarity">
    <text evidence="2">Belongs to the glycosyl hydrolase 20 family.</text>
</comment>
<feature type="active site" description="Proton donor" evidence="6">
    <location>
        <position position="335"/>
    </location>
</feature>
<dbReference type="GO" id="GO:0030203">
    <property type="term" value="P:glycosaminoglycan metabolic process"/>
    <property type="evidence" value="ECO:0007669"/>
    <property type="project" value="TreeGrafter"/>
</dbReference>
<dbReference type="PATRIC" id="fig|1562970.3.peg.1142"/>
<dbReference type="PANTHER" id="PTHR22600">
    <property type="entry name" value="BETA-HEXOSAMINIDASE"/>
    <property type="match status" value="1"/>
</dbReference>
<dbReference type="Pfam" id="PF00754">
    <property type="entry name" value="F5_F8_type_C"/>
    <property type="match status" value="1"/>
</dbReference>
<dbReference type="InterPro" id="IPR026876">
    <property type="entry name" value="Fn3_assoc_repeat"/>
</dbReference>
<dbReference type="EC" id="3.2.1.52" evidence="3"/>
<evidence type="ECO:0000256" key="1">
    <source>
        <dbReference type="ARBA" id="ARBA00001231"/>
    </source>
</evidence>
<accession>A0A098C0F7</accession>
<organism evidence="10 11">
    <name type="scientific">Fermentimonas caenicola</name>
    <dbReference type="NCBI Taxonomy" id="1562970"/>
    <lineage>
        <taxon>Bacteria</taxon>
        <taxon>Pseudomonadati</taxon>
        <taxon>Bacteroidota</taxon>
        <taxon>Bacteroidia</taxon>
        <taxon>Bacteroidales</taxon>
        <taxon>Dysgonomonadaceae</taxon>
        <taxon>Fermentimonas</taxon>
    </lineage>
</organism>
<keyword evidence="11" id="KW-1185">Reference proteome</keyword>
<dbReference type="PROSITE" id="PS51257">
    <property type="entry name" value="PROKAR_LIPOPROTEIN"/>
    <property type="match status" value="1"/>
</dbReference>
<dbReference type="GO" id="GO:0004563">
    <property type="term" value="F:beta-N-acetylhexosaminidase activity"/>
    <property type="evidence" value="ECO:0007669"/>
    <property type="project" value="UniProtKB-EC"/>
</dbReference>
<evidence type="ECO:0000256" key="6">
    <source>
        <dbReference type="PIRSR" id="PIRSR625705-1"/>
    </source>
</evidence>
<dbReference type="InterPro" id="IPR017853">
    <property type="entry name" value="GH"/>
</dbReference>
<dbReference type="InterPro" id="IPR015883">
    <property type="entry name" value="Glyco_hydro_20_cat"/>
</dbReference>
<dbReference type="Proteomes" id="UP000032417">
    <property type="component" value="Chromosome 1"/>
</dbReference>
<evidence type="ECO:0000256" key="2">
    <source>
        <dbReference type="ARBA" id="ARBA00006285"/>
    </source>
</evidence>
<dbReference type="InterPro" id="IPR025705">
    <property type="entry name" value="Beta_hexosaminidase_sua/sub"/>
</dbReference>
<keyword evidence="4" id="KW-0378">Hydrolase</keyword>
<dbReference type="KEGG" id="pbt:ING2E5B_1154"/>
<reference evidence="10 11" key="1">
    <citation type="submission" date="2014-08" db="EMBL/GenBank/DDBJ databases">
        <authorList>
            <person name="Wibberg D."/>
        </authorList>
    </citation>
    <scope>NUCLEOTIDE SEQUENCE [LARGE SCALE GENOMIC DNA]</scope>
    <source>
        <strain evidence="11">ING2-E5B</strain>
    </source>
</reference>
<feature type="domain" description="F5/8 type C" evidence="8">
    <location>
        <begin position="637"/>
        <end position="752"/>
    </location>
</feature>
<dbReference type="SUPFAM" id="SSF51445">
    <property type="entry name" value="(Trans)glycosidases"/>
    <property type="match status" value="1"/>
</dbReference>
<evidence type="ECO:0000259" key="7">
    <source>
        <dbReference type="Pfam" id="PF00728"/>
    </source>
</evidence>
<evidence type="ECO:0000313" key="11">
    <source>
        <dbReference type="Proteomes" id="UP000032417"/>
    </source>
</evidence>
<dbReference type="Pfam" id="PF13287">
    <property type="entry name" value="Fn3_assoc"/>
    <property type="match status" value="1"/>
</dbReference>
<dbReference type="SUPFAM" id="SSF49785">
    <property type="entry name" value="Galactose-binding domain-like"/>
    <property type="match status" value="1"/>
</dbReference>
<evidence type="ECO:0000256" key="4">
    <source>
        <dbReference type="ARBA" id="ARBA00022801"/>
    </source>
</evidence>
<protein>
    <recommendedName>
        <fullName evidence="3">beta-N-acetylhexosaminidase</fullName>
        <ecNumber evidence="3">3.2.1.52</ecNumber>
    </recommendedName>
</protein>
<dbReference type="InterPro" id="IPR029018">
    <property type="entry name" value="Hex-like_dom2"/>
</dbReference>
<dbReference type="InterPro" id="IPR015882">
    <property type="entry name" value="HEX_bac_N"/>
</dbReference>
<dbReference type="Gene3D" id="2.60.120.260">
    <property type="entry name" value="Galactose-binding domain-like"/>
    <property type="match status" value="1"/>
</dbReference>
<dbReference type="OrthoDB" id="1090159at2"/>
<keyword evidence="5" id="KW-0326">Glycosidase</keyword>
<dbReference type="STRING" id="1562970.ING2E5B_1154"/>
<dbReference type="AlphaFoldDB" id="A0A098C0F7"/>
<feature type="domain" description="Beta-hexosaminidase bacterial type N-terminal" evidence="9">
    <location>
        <begin position="31"/>
        <end position="157"/>
    </location>
</feature>
<dbReference type="CDD" id="cd06563">
    <property type="entry name" value="GH20_chitobiase-like"/>
    <property type="match status" value="1"/>
</dbReference>
<evidence type="ECO:0000259" key="8">
    <source>
        <dbReference type="Pfam" id="PF00754"/>
    </source>
</evidence>
<dbReference type="GO" id="GO:0005975">
    <property type="term" value="P:carbohydrate metabolic process"/>
    <property type="evidence" value="ECO:0007669"/>
    <property type="project" value="InterPro"/>
</dbReference>